<dbReference type="InterPro" id="IPR045304">
    <property type="entry name" value="LbH_SAT"/>
</dbReference>
<dbReference type="STRING" id="252246.SAMN05421799_101294"/>
<dbReference type="Gene3D" id="2.160.10.10">
    <property type="entry name" value="Hexapeptide repeat proteins"/>
    <property type="match status" value="1"/>
</dbReference>
<comment type="pathway">
    <text evidence="1">Amino-acid biosynthesis; L-cysteine biosynthesis; L-cysteine from L-serine: step 1/2.</text>
</comment>
<keyword evidence="4" id="KW-0012">Acyltransferase</keyword>
<dbReference type="CDD" id="cd03354">
    <property type="entry name" value="LbH_SAT"/>
    <property type="match status" value="1"/>
</dbReference>
<dbReference type="GO" id="GO:0008652">
    <property type="term" value="P:amino acid biosynthetic process"/>
    <property type="evidence" value="ECO:0007669"/>
    <property type="project" value="UniProtKB-KW"/>
</dbReference>
<dbReference type="PANTHER" id="PTHR42811">
    <property type="entry name" value="SERINE ACETYLTRANSFERASE"/>
    <property type="match status" value="1"/>
</dbReference>
<keyword evidence="6" id="KW-1185">Reference proteome</keyword>
<dbReference type="AlphaFoldDB" id="A0A1N7K199"/>
<accession>A0A1N7K199</accession>
<dbReference type="Proteomes" id="UP000186156">
    <property type="component" value="Unassembled WGS sequence"/>
</dbReference>
<dbReference type="SUPFAM" id="SSF51161">
    <property type="entry name" value="Trimeric LpxA-like enzymes"/>
    <property type="match status" value="1"/>
</dbReference>
<dbReference type="InterPro" id="IPR011004">
    <property type="entry name" value="Trimer_LpxA-like_sf"/>
</dbReference>
<evidence type="ECO:0000256" key="1">
    <source>
        <dbReference type="ARBA" id="ARBA00004876"/>
    </source>
</evidence>
<gene>
    <name evidence="5" type="ORF">SAMN05421799_101294</name>
</gene>
<reference evidence="6" key="1">
    <citation type="submission" date="2017-01" db="EMBL/GenBank/DDBJ databases">
        <authorList>
            <person name="Varghese N."/>
            <person name="Submissions S."/>
        </authorList>
    </citation>
    <scope>NUCLEOTIDE SEQUENCE [LARGE SCALE GENOMIC DNA]</scope>
    <source>
        <strain evidence="6">DSM 16176</strain>
    </source>
</reference>
<protein>
    <submittedName>
        <fullName evidence="5">Serine O-acetyltransferase</fullName>
    </submittedName>
</protein>
<keyword evidence="2" id="KW-0028">Amino-acid biosynthesis</keyword>
<dbReference type="Gene3D" id="1.10.3130.10">
    <property type="entry name" value="serine acetyltransferase, domain 1"/>
    <property type="match status" value="1"/>
</dbReference>
<dbReference type="GO" id="GO:0016746">
    <property type="term" value="F:acyltransferase activity"/>
    <property type="evidence" value="ECO:0007669"/>
    <property type="project" value="UniProtKB-KW"/>
</dbReference>
<keyword evidence="3 5" id="KW-0808">Transferase</keyword>
<evidence type="ECO:0000256" key="3">
    <source>
        <dbReference type="ARBA" id="ARBA00022679"/>
    </source>
</evidence>
<evidence type="ECO:0000313" key="5">
    <source>
        <dbReference type="EMBL" id="SIS55369.1"/>
    </source>
</evidence>
<dbReference type="EMBL" id="FTOO01000001">
    <property type="protein sequence ID" value="SIS55369.1"/>
    <property type="molecule type" value="Genomic_DNA"/>
</dbReference>
<evidence type="ECO:0000256" key="2">
    <source>
        <dbReference type="ARBA" id="ARBA00022605"/>
    </source>
</evidence>
<dbReference type="InterPro" id="IPR042122">
    <property type="entry name" value="Ser_AcTrfase_N_sf"/>
</dbReference>
<name>A0A1N7K199_9BACL</name>
<organism evidence="5 6">
    <name type="scientific">Alicyclobacillus vulcanalis</name>
    <dbReference type="NCBI Taxonomy" id="252246"/>
    <lineage>
        <taxon>Bacteria</taxon>
        <taxon>Bacillati</taxon>
        <taxon>Bacillota</taxon>
        <taxon>Bacilli</taxon>
        <taxon>Bacillales</taxon>
        <taxon>Alicyclobacillaceae</taxon>
        <taxon>Alicyclobacillus</taxon>
    </lineage>
</organism>
<evidence type="ECO:0000313" key="6">
    <source>
        <dbReference type="Proteomes" id="UP000186156"/>
    </source>
</evidence>
<sequence length="329" mass="36664">MRVSERRKSHYAVRLTEFFAIRHGCILTFEARLPLGRGDEIGMDTQTIANHLLQQSVCMFKGRICHPEPRAIKQIIEWTRAAILPNYFDPEGGKHLSDTLDRLRGELAEQVHRATYQSCLSSGTAETNQRAWEMADVYIQNLPQLQSLVYEDITETVNGDPAATGCDEVILTYPGIFALLVYRAANVLYRHGVPLLPRMMTEYAHRVTGVDLHPGATIGRSIMIDHGTGIVVGETAVVGNHVKIYQGVTLGALYFPKDEEGAYQRQVKRHPTVEDYVILYANCTVLGGETVIGHHSVIGSNAWVTQSVLPYSKVIYEAESVVRTRSALT</sequence>
<evidence type="ECO:0000256" key="4">
    <source>
        <dbReference type="ARBA" id="ARBA00023315"/>
    </source>
</evidence>
<proteinExistence type="predicted"/>